<dbReference type="SUPFAM" id="SSF47473">
    <property type="entry name" value="EF-hand"/>
    <property type="match status" value="1"/>
</dbReference>
<reference evidence="5 6" key="1">
    <citation type="submission" date="2024-04" db="EMBL/GenBank/DDBJ databases">
        <title>Tritrichomonas musculus Genome.</title>
        <authorList>
            <person name="Alves-Ferreira E."/>
            <person name="Grigg M."/>
            <person name="Lorenzi H."/>
            <person name="Galac M."/>
        </authorList>
    </citation>
    <scope>NUCLEOTIDE SEQUENCE [LARGE SCALE GENOMIC DNA]</scope>
    <source>
        <strain evidence="5 6">EAF2021</strain>
    </source>
</reference>
<proteinExistence type="predicted"/>
<dbReference type="InterPro" id="IPR002048">
    <property type="entry name" value="EF_hand_dom"/>
</dbReference>
<dbReference type="InterPro" id="IPR011992">
    <property type="entry name" value="EF-hand-dom_pair"/>
</dbReference>
<dbReference type="SMART" id="SM00054">
    <property type="entry name" value="EFh"/>
    <property type="match status" value="3"/>
</dbReference>
<organism evidence="5 6">
    <name type="scientific">Tritrichomonas musculus</name>
    <dbReference type="NCBI Taxonomy" id="1915356"/>
    <lineage>
        <taxon>Eukaryota</taxon>
        <taxon>Metamonada</taxon>
        <taxon>Parabasalia</taxon>
        <taxon>Tritrichomonadida</taxon>
        <taxon>Tritrichomonadidae</taxon>
        <taxon>Tritrichomonas</taxon>
    </lineage>
</organism>
<dbReference type="Gene3D" id="1.10.238.10">
    <property type="entry name" value="EF-hand"/>
    <property type="match status" value="2"/>
</dbReference>
<dbReference type="Pfam" id="PF13499">
    <property type="entry name" value="EF-hand_7"/>
    <property type="match status" value="1"/>
</dbReference>
<dbReference type="PANTHER" id="PTHR45911">
    <property type="entry name" value="C2 DOMAIN-CONTAINING PROTEIN"/>
    <property type="match status" value="1"/>
</dbReference>
<dbReference type="PROSITE" id="PS00018">
    <property type="entry name" value="EF_HAND_1"/>
    <property type="match status" value="2"/>
</dbReference>
<evidence type="ECO:0000259" key="4">
    <source>
        <dbReference type="PROSITE" id="PS50222"/>
    </source>
</evidence>
<dbReference type="CDD" id="cd00030">
    <property type="entry name" value="C2"/>
    <property type="match status" value="1"/>
</dbReference>
<feature type="domain" description="C2" evidence="3">
    <location>
        <begin position="1"/>
        <end position="102"/>
    </location>
</feature>
<evidence type="ECO:0000313" key="6">
    <source>
        <dbReference type="Proteomes" id="UP001470230"/>
    </source>
</evidence>
<dbReference type="InterPro" id="IPR000008">
    <property type="entry name" value="C2_dom"/>
</dbReference>
<dbReference type="InterPro" id="IPR035892">
    <property type="entry name" value="C2_domain_sf"/>
</dbReference>
<dbReference type="Pfam" id="PF13833">
    <property type="entry name" value="EF-hand_8"/>
    <property type="match status" value="1"/>
</dbReference>
<protein>
    <submittedName>
        <fullName evidence="5">Protein Aster-C</fullName>
    </submittedName>
</protein>
<accession>A0ABR2KNT7</accession>
<name>A0ABR2KNT7_9EUKA</name>
<dbReference type="PROSITE" id="PS50222">
    <property type="entry name" value="EF_HAND_2"/>
    <property type="match status" value="3"/>
</dbReference>
<feature type="domain" description="EF-hand" evidence="4">
    <location>
        <begin position="257"/>
        <end position="292"/>
    </location>
</feature>
<dbReference type="SUPFAM" id="SSF49562">
    <property type="entry name" value="C2 domain (Calcium/lipid-binding domain, CaLB)"/>
    <property type="match status" value="1"/>
</dbReference>
<dbReference type="Pfam" id="PF00168">
    <property type="entry name" value="C2"/>
    <property type="match status" value="1"/>
</dbReference>
<evidence type="ECO:0000256" key="2">
    <source>
        <dbReference type="ARBA" id="ARBA00022837"/>
    </source>
</evidence>
<keyword evidence="1" id="KW-0479">Metal-binding</keyword>
<feature type="domain" description="EF-hand" evidence="4">
    <location>
        <begin position="148"/>
        <end position="183"/>
    </location>
</feature>
<dbReference type="PANTHER" id="PTHR45911:SF4">
    <property type="entry name" value="MULTIPLE C2 AND TRANSMEMBRANE DOMAIN-CONTAINING PROTEIN"/>
    <property type="match status" value="1"/>
</dbReference>
<keyword evidence="6" id="KW-1185">Reference proteome</keyword>
<dbReference type="SMART" id="SM00239">
    <property type="entry name" value="C2"/>
    <property type="match status" value="1"/>
</dbReference>
<evidence type="ECO:0000313" key="5">
    <source>
        <dbReference type="EMBL" id="KAK8892824.1"/>
    </source>
</evidence>
<feature type="domain" description="EF-hand" evidence="4">
    <location>
        <begin position="228"/>
        <end position="255"/>
    </location>
</feature>
<dbReference type="EMBL" id="JAPFFF010000004">
    <property type="protein sequence ID" value="KAK8892824.1"/>
    <property type="molecule type" value="Genomic_DNA"/>
</dbReference>
<evidence type="ECO:0000259" key="3">
    <source>
        <dbReference type="PROSITE" id="PS50004"/>
    </source>
</evidence>
<dbReference type="Proteomes" id="UP001470230">
    <property type="component" value="Unassembled WGS sequence"/>
</dbReference>
<dbReference type="Gene3D" id="2.60.40.150">
    <property type="entry name" value="C2 domain"/>
    <property type="match status" value="1"/>
</dbReference>
<dbReference type="CDD" id="cd00051">
    <property type="entry name" value="EFh"/>
    <property type="match status" value="1"/>
</dbReference>
<dbReference type="PROSITE" id="PS50004">
    <property type="entry name" value="C2"/>
    <property type="match status" value="1"/>
</dbReference>
<evidence type="ECO:0000256" key="1">
    <source>
        <dbReference type="ARBA" id="ARBA00022723"/>
    </source>
</evidence>
<dbReference type="InterPro" id="IPR018247">
    <property type="entry name" value="EF_Hand_1_Ca_BS"/>
</dbReference>
<comment type="caution">
    <text evidence="5">The sequence shown here is derived from an EMBL/GenBank/DDBJ whole genome shotgun (WGS) entry which is preliminary data.</text>
</comment>
<gene>
    <name evidence="5" type="ORF">M9Y10_030072</name>
</gene>
<sequence>MILHIKAVGAIDIPKMDTFGKADPYLKITDNKTKETYKTSYCKQTYTPIWNEEFHIPVENDTENFIHFSLIDWDPFPKHDLISTRDFPISSFEIGQVTDNFYDFFPAKKVKKPGKVHLVFHLALPDQKPFENSKKTLHSLPTTQFTEEQYETLQEAFNEIDEDHSGSIDLSETKGFLEKIGINSCFAPLAFEICGKELDSSIKFNEFEPFYKALNNMNNDKLCIYRILFDKFDTDHSGFLDKNEVVKLLCFFGGDDWNEDDAERFIENHDTNNDGKLDFEELCDLIEDEMPKN</sequence>
<keyword evidence="2" id="KW-0106">Calcium</keyword>